<keyword evidence="2" id="KW-1185">Reference proteome</keyword>
<name>A0A6A0ABX3_HAELA</name>
<evidence type="ECO:0000313" key="2">
    <source>
        <dbReference type="Proteomes" id="UP000485058"/>
    </source>
</evidence>
<organism evidence="1 2">
    <name type="scientific">Haematococcus lacustris</name>
    <name type="common">Green alga</name>
    <name type="synonym">Haematococcus pluvialis</name>
    <dbReference type="NCBI Taxonomy" id="44745"/>
    <lineage>
        <taxon>Eukaryota</taxon>
        <taxon>Viridiplantae</taxon>
        <taxon>Chlorophyta</taxon>
        <taxon>core chlorophytes</taxon>
        <taxon>Chlorophyceae</taxon>
        <taxon>CS clade</taxon>
        <taxon>Chlamydomonadales</taxon>
        <taxon>Haematococcaceae</taxon>
        <taxon>Haematococcus</taxon>
    </lineage>
</organism>
<dbReference type="AlphaFoldDB" id="A0A6A0ABX3"/>
<dbReference type="EMBL" id="BLLF01004846">
    <property type="protein sequence ID" value="GFH30350.1"/>
    <property type="molecule type" value="Genomic_DNA"/>
</dbReference>
<proteinExistence type="predicted"/>
<reference evidence="1 2" key="1">
    <citation type="submission" date="2020-02" db="EMBL/GenBank/DDBJ databases">
        <title>Draft genome sequence of Haematococcus lacustris strain NIES-144.</title>
        <authorList>
            <person name="Morimoto D."/>
            <person name="Nakagawa S."/>
            <person name="Yoshida T."/>
            <person name="Sawayama S."/>
        </authorList>
    </citation>
    <scope>NUCLEOTIDE SEQUENCE [LARGE SCALE GENOMIC DNA]</scope>
    <source>
        <strain evidence="1 2">NIES-144</strain>
    </source>
</reference>
<accession>A0A6A0ABX3</accession>
<protein>
    <submittedName>
        <fullName evidence="1">Uncharacterized protein</fullName>
    </submittedName>
</protein>
<dbReference type="Proteomes" id="UP000485058">
    <property type="component" value="Unassembled WGS sequence"/>
</dbReference>
<sequence length="181" mass="20184">MKGKERKGADEPKQPKPKFVKSYLKSFIRWRTRKQLVLFFGNAGIGTRGGCGPKAVLQACRKVVERANSGKPTDRVPGKVVTVDEFRTSRVSSAMNSPQPCESGLDRSKHTRLEGWKLQPGEVQHRLLRSAWSKRFEAPVRGLMWQHRGAAPAKGKEYPALGFKKLLDPAPKAQAQQPVAQ</sequence>
<evidence type="ECO:0000313" key="1">
    <source>
        <dbReference type="EMBL" id="GFH30350.1"/>
    </source>
</evidence>
<comment type="caution">
    <text evidence="1">The sequence shown here is derived from an EMBL/GenBank/DDBJ whole genome shotgun (WGS) entry which is preliminary data.</text>
</comment>
<gene>
    <name evidence="1" type="ORF">HaLaN_29185</name>
</gene>